<reference evidence="8 9" key="1">
    <citation type="journal article" date="2011" name="Science">
        <title>The Selaginella genome identifies genetic changes associated with the evolution of vascular plants.</title>
        <authorList>
            <person name="Banks J.A."/>
            <person name="Nishiyama T."/>
            <person name="Hasebe M."/>
            <person name="Bowman J.L."/>
            <person name="Gribskov M."/>
            <person name="dePamphilis C."/>
            <person name="Albert V.A."/>
            <person name="Aono N."/>
            <person name="Aoyama T."/>
            <person name="Ambrose B.A."/>
            <person name="Ashton N.W."/>
            <person name="Axtell M.J."/>
            <person name="Barker E."/>
            <person name="Barker M.S."/>
            <person name="Bennetzen J.L."/>
            <person name="Bonawitz N.D."/>
            <person name="Chapple C."/>
            <person name="Cheng C."/>
            <person name="Correa L.G."/>
            <person name="Dacre M."/>
            <person name="DeBarry J."/>
            <person name="Dreyer I."/>
            <person name="Elias M."/>
            <person name="Engstrom E.M."/>
            <person name="Estelle M."/>
            <person name="Feng L."/>
            <person name="Finet C."/>
            <person name="Floyd S.K."/>
            <person name="Frommer W.B."/>
            <person name="Fujita T."/>
            <person name="Gramzow L."/>
            <person name="Gutensohn M."/>
            <person name="Harholt J."/>
            <person name="Hattori M."/>
            <person name="Heyl A."/>
            <person name="Hirai T."/>
            <person name="Hiwatashi Y."/>
            <person name="Ishikawa M."/>
            <person name="Iwata M."/>
            <person name="Karol K.G."/>
            <person name="Koehler B."/>
            <person name="Kolukisaoglu U."/>
            <person name="Kubo M."/>
            <person name="Kurata T."/>
            <person name="Lalonde S."/>
            <person name="Li K."/>
            <person name="Li Y."/>
            <person name="Litt A."/>
            <person name="Lyons E."/>
            <person name="Manning G."/>
            <person name="Maruyama T."/>
            <person name="Michael T.P."/>
            <person name="Mikami K."/>
            <person name="Miyazaki S."/>
            <person name="Morinaga S."/>
            <person name="Murata T."/>
            <person name="Mueller-Roeber B."/>
            <person name="Nelson D.R."/>
            <person name="Obara M."/>
            <person name="Oguri Y."/>
            <person name="Olmstead R.G."/>
            <person name="Onodera N."/>
            <person name="Petersen B.L."/>
            <person name="Pils B."/>
            <person name="Prigge M."/>
            <person name="Rensing S.A."/>
            <person name="Riano-Pachon D.M."/>
            <person name="Roberts A.W."/>
            <person name="Sato Y."/>
            <person name="Scheller H.V."/>
            <person name="Schulz B."/>
            <person name="Schulz C."/>
            <person name="Shakirov E.V."/>
            <person name="Shibagaki N."/>
            <person name="Shinohara N."/>
            <person name="Shippen D.E."/>
            <person name="Soerensen I."/>
            <person name="Sotooka R."/>
            <person name="Sugimoto N."/>
            <person name="Sugita M."/>
            <person name="Sumikawa N."/>
            <person name="Tanurdzic M."/>
            <person name="Theissen G."/>
            <person name="Ulvskov P."/>
            <person name="Wakazuki S."/>
            <person name="Weng J.K."/>
            <person name="Willats W.W."/>
            <person name="Wipf D."/>
            <person name="Wolf P.G."/>
            <person name="Yang L."/>
            <person name="Zimmer A.D."/>
            <person name="Zhu Q."/>
            <person name="Mitros T."/>
            <person name="Hellsten U."/>
            <person name="Loque D."/>
            <person name="Otillar R."/>
            <person name="Salamov A."/>
            <person name="Schmutz J."/>
            <person name="Shapiro H."/>
            <person name="Lindquist E."/>
            <person name="Lucas S."/>
            <person name="Rokhsar D."/>
            <person name="Grigoriev I.V."/>
        </authorList>
    </citation>
    <scope>NUCLEOTIDE SEQUENCE [LARGE SCALE GENOMIC DNA]</scope>
</reference>
<dbReference type="SUPFAM" id="SSF52540">
    <property type="entry name" value="P-loop containing nucleoside triphosphate hydrolases"/>
    <property type="match status" value="1"/>
</dbReference>
<dbReference type="EC" id="2.7.4.3" evidence="3"/>
<dbReference type="FunCoup" id="D8T3C7">
    <property type="interactions" value="812"/>
</dbReference>
<dbReference type="Proteomes" id="UP000001514">
    <property type="component" value="Unassembled WGS sequence"/>
</dbReference>
<dbReference type="EMBL" id="GL377669">
    <property type="protein sequence ID" value="EFJ08810.1"/>
    <property type="molecule type" value="Genomic_DNA"/>
</dbReference>
<comment type="similarity">
    <text evidence="2 7">Belongs to the adenylate kinase family.</text>
</comment>
<evidence type="ECO:0000256" key="4">
    <source>
        <dbReference type="ARBA" id="ARBA00022679"/>
    </source>
</evidence>
<dbReference type="OrthoDB" id="439792at2759"/>
<dbReference type="PROSITE" id="PS00113">
    <property type="entry name" value="ADENYLATE_KINASE"/>
    <property type="match status" value="1"/>
</dbReference>
<proteinExistence type="inferred from homology"/>
<dbReference type="GO" id="GO:0005524">
    <property type="term" value="F:ATP binding"/>
    <property type="evidence" value="ECO:0007669"/>
    <property type="project" value="InterPro"/>
</dbReference>
<dbReference type="eggNOG" id="KOG3078">
    <property type="taxonomic scope" value="Eukaryota"/>
</dbReference>
<gene>
    <name evidence="8" type="ORF">SELMODRAFT_160613</name>
</gene>
<keyword evidence="6 7" id="KW-0418">Kinase</keyword>
<evidence type="ECO:0000256" key="1">
    <source>
        <dbReference type="ARBA" id="ARBA00000582"/>
    </source>
</evidence>
<dbReference type="HAMAP" id="MF_00235">
    <property type="entry name" value="Adenylate_kinase_Adk"/>
    <property type="match status" value="1"/>
</dbReference>
<keyword evidence="9" id="KW-1185">Reference proteome</keyword>
<evidence type="ECO:0000256" key="2">
    <source>
        <dbReference type="ARBA" id="ARBA00007220"/>
    </source>
</evidence>
<dbReference type="NCBIfam" id="TIGR01351">
    <property type="entry name" value="adk"/>
    <property type="match status" value="1"/>
</dbReference>
<dbReference type="CDD" id="cd01428">
    <property type="entry name" value="ADK"/>
    <property type="match status" value="1"/>
</dbReference>
<comment type="catalytic activity">
    <reaction evidence="1">
        <text>AMP + ATP = 2 ADP</text>
        <dbReference type="Rhea" id="RHEA:12973"/>
        <dbReference type="ChEBI" id="CHEBI:30616"/>
        <dbReference type="ChEBI" id="CHEBI:456215"/>
        <dbReference type="ChEBI" id="CHEBI:456216"/>
        <dbReference type="EC" id="2.7.4.3"/>
    </reaction>
</comment>
<accession>D8T3C7</accession>
<dbReference type="InterPro" id="IPR027417">
    <property type="entry name" value="P-loop_NTPase"/>
</dbReference>
<evidence type="ECO:0000256" key="5">
    <source>
        <dbReference type="ARBA" id="ARBA00022741"/>
    </source>
</evidence>
<dbReference type="InParanoid" id="D8T3C7"/>
<keyword evidence="4 7" id="KW-0808">Transferase</keyword>
<sequence length="288" mass="31677">MAALITARRSSRLLGIHAGRALSQSALELDSSSYIPVVRRVVEEQHKEDAAAVVSTARSLQWVFLGCPGVGKGTYASRLATTLAVPHIAMGDLVRQELKQSTPLAREMSALMAQGKLLPDEIILAMLKNRFEQGALSNEAGFILDGFPRTTIQAKALDDIVEIDLVVNLKLREDVLVLKCLGRRICSHCGGTYNVAKIDVEQSEDSPRVFMPPLLPPPACAATLTVRTDDTEEVVRERLRIYAAESKPVEDYYRERNKLQDFDVCGGIPETWPRLLAALNVENKGMVP</sequence>
<dbReference type="GO" id="GO:0005737">
    <property type="term" value="C:cytoplasm"/>
    <property type="evidence" value="ECO:0000318"/>
    <property type="project" value="GO_Central"/>
</dbReference>
<organism evidence="9">
    <name type="scientific">Selaginella moellendorffii</name>
    <name type="common">Spikemoss</name>
    <dbReference type="NCBI Taxonomy" id="88036"/>
    <lineage>
        <taxon>Eukaryota</taxon>
        <taxon>Viridiplantae</taxon>
        <taxon>Streptophyta</taxon>
        <taxon>Embryophyta</taxon>
        <taxon>Tracheophyta</taxon>
        <taxon>Lycopodiopsida</taxon>
        <taxon>Selaginellales</taxon>
        <taxon>Selaginellaceae</taxon>
        <taxon>Selaginella</taxon>
    </lineage>
</organism>
<evidence type="ECO:0000313" key="9">
    <source>
        <dbReference type="Proteomes" id="UP000001514"/>
    </source>
</evidence>
<evidence type="ECO:0000256" key="6">
    <source>
        <dbReference type="ARBA" id="ARBA00022777"/>
    </source>
</evidence>
<keyword evidence="5" id="KW-0547">Nucleotide-binding</keyword>
<dbReference type="OMA" id="SCTMLIC"/>
<dbReference type="Pfam" id="PF00406">
    <property type="entry name" value="ADK"/>
    <property type="match status" value="1"/>
</dbReference>
<dbReference type="GO" id="GO:0004017">
    <property type="term" value="F:AMP kinase activity"/>
    <property type="evidence" value="ECO:0000318"/>
    <property type="project" value="GO_Central"/>
</dbReference>
<name>D8T3C7_SELML</name>
<dbReference type="Gene3D" id="3.40.50.300">
    <property type="entry name" value="P-loop containing nucleotide triphosphate hydrolases"/>
    <property type="match status" value="1"/>
</dbReference>
<evidence type="ECO:0000256" key="7">
    <source>
        <dbReference type="RuleBase" id="RU003330"/>
    </source>
</evidence>
<dbReference type="AlphaFoldDB" id="D8T3C7"/>
<evidence type="ECO:0000313" key="8">
    <source>
        <dbReference type="EMBL" id="EFJ08810.1"/>
    </source>
</evidence>
<evidence type="ECO:0000256" key="3">
    <source>
        <dbReference type="ARBA" id="ARBA00012955"/>
    </source>
</evidence>
<dbReference type="InterPro" id="IPR033690">
    <property type="entry name" value="Adenylat_kinase_CS"/>
</dbReference>
<dbReference type="PANTHER" id="PTHR23359">
    <property type="entry name" value="NUCLEOTIDE KINASE"/>
    <property type="match status" value="1"/>
</dbReference>
<protein>
    <recommendedName>
        <fullName evidence="3">adenylate kinase</fullName>
        <ecNumber evidence="3">2.7.4.3</ecNumber>
    </recommendedName>
</protein>
<dbReference type="PRINTS" id="PR00094">
    <property type="entry name" value="ADENYLTKNASE"/>
</dbReference>
<dbReference type="HOGENOM" id="CLU_032354_2_2_1"/>
<dbReference type="InterPro" id="IPR000850">
    <property type="entry name" value="Adenylat/UMP-CMP_kin"/>
</dbReference>
<dbReference type="Gramene" id="EFJ08810">
    <property type="protein sequence ID" value="EFJ08810"/>
    <property type="gene ID" value="SELMODRAFT_160613"/>
</dbReference>
<dbReference type="STRING" id="88036.D8T3C7"/>
<dbReference type="GO" id="GO:0005739">
    <property type="term" value="C:mitochondrion"/>
    <property type="evidence" value="ECO:0000318"/>
    <property type="project" value="GO_Central"/>
</dbReference>
<dbReference type="InterPro" id="IPR006259">
    <property type="entry name" value="Adenyl_kin_sub"/>
</dbReference>
<dbReference type="KEGG" id="smo:SELMODRAFT_160613"/>